<keyword evidence="1" id="KW-0812">Transmembrane</keyword>
<dbReference type="STRING" id="1884381.SAMN05518846_11225"/>
<dbReference type="InterPro" id="IPR003675">
    <property type="entry name" value="Rce1/LyrA-like_dom"/>
</dbReference>
<feature type="transmembrane region" description="Helical" evidence="1">
    <location>
        <begin position="50"/>
        <end position="70"/>
    </location>
</feature>
<reference evidence="4" key="1">
    <citation type="submission" date="2016-10" db="EMBL/GenBank/DDBJ databases">
        <authorList>
            <person name="Varghese N."/>
            <person name="Submissions S."/>
        </authorList>
    </citation>
    <scope>NUCLEOTIDE SEQUENCE [LARGE SCALE GENOMIC DNA]</scope>
    <source>
        <strain evidence="4">OK042</strain>
    </source>
</reference>
<feature type="transmembrane region" description="Helical" evidence="1">
    <location>
        <begin position="163"/>
        <end position="183"/>
    </location>
</feature>
<accession>A0A1I3YTZ0</accession>
<dbReference type="GO" id="GO:0004175">
    <property type="term" value="F:endopeptidase activity"/>
    <property type="evidence" value="ECO:0007669"/>
    <property type="project" value="UniProtKB-ARBA"/>
</dbReference>
<organism evidence="3 4">
    <name type="scientific">Brevibacillus centrosporus</name>
    <dbReference type="NCBI Taxonomy" id="54910"/>
    <lineage>
        <taxon>Bacteria</taxon>
        <taxon>Bacillati</taxon>
        <taxon>Bacillota</taxon>
        <taxon>Bacilli</taxon>
        <taxon>Bacillales</taxon>
        <taxon>Paenibacillaceae</taxon>
        <taxon>Brevibacillus</taxon>
    </lineage>
</organism>
<dbReference type="EMBL" id="FORT01000012">
    <property type="protein sequence ID" value="SFK35255.1"/>
    <property type="molecule type" value="Genomic_DNA"/>
</dbReference>
<sequence>MKDSGQEIDEANLRLNLWLTQGLVLAVAAGSSLFFLGWERTVRLFTAPDGSGLALALLVALGIILASVAMDRYLPSSWQDDGNVNETVFGNMSPFMTLLVCISVGVGEEWLFRGVVQSWVGNLWTSIIFTLIHVRYLKKPLLFISVFVTSLLLGMLYEREGTLWPSIIAHILIDLVLAYYLQFTLNRRKGKKQ</sequence>
<protein>
    <recommendedName>
        <fullName evidence="2">CAAX prenyl protease 2/Lysostaphin resistance protein A-like domain-containing protein</fullName>
    </recommendedName>
</protein>
<keyword evidence="1" id="KW-0472">Membrane</keyword>
<evidence type="ECO:0000313" key="3">
    <source>
        <dbReference type="EMBL" id="SFK35255.1"/>
    </source>
</evidence>
<keyword evidence="4" id="KW-1185">Reference proteome</keyword>
<feature type="domain" description="CAAX prenyl protease 2/Lysostaphin resistance protein A-like" evidence="2">
    <location>
        <begin position="93"/>
        <end position="176"/>
    </location>
</feature>
<feature type="transmembrane region" description="Helical" evidence="1">
    <location>
        <begin position="141"/>
        <end position="157"/>
    </location>
</feature>
<evidence type="ECO:0000256" key="1">
    <source>
        <dbReference type="SAM" id="Phobius"/>
    </source>
</evidence>
<dbReference type="Proteomes" id="UP000198915">
    <property type="component" value="Unassembled WGS sequence"/>
</dbReference>
<dbReference type="GO" id="GO:0080120">
    <property type="term" value="P:CAAX-box protein maturation"/>
    <property type="evidence" value="ECO:0007669"/>
    <property type="project" value="UniProtKB-ARBA"/>
</dbReference>
<evidence type="ECO:0000259" key="2">
    <source>
        <dbReference type="Pfam" id="PF02517"/>
    </source>
</evidence>
<evidence type="ECO:0000313" key="4">
    <source>
        <dbReference type="Proteomes" id="UP000198915"/>
    </source>
</evidence>
<dbReference type="AlphaFoldDB" id="A0A1I3YTZ0"/>
<dbReference type="Pfam" id="PF02517">
    <property type="entry name" value="Rce1-like"/>
    <property type="match status" value="1"/>
</dbReference>
<gene>
    <name evidence="3" type="ORF">SAMN05518846_11225</name>
</gene>
<feature type="transmembrane region" description="Helical" evidence="1">
    <location>
        <begin position="18"/>
        <end position="38"/>
    </location>
</feature>
<name>A0A1I3YTZ0_9BACL</name>
<keyword evidence="1" id="KW-1133">Transmembrane helix</keyword>
<dbReference type="RefSeq" id="WP_092272045.1">
    <property type="nucleotide sequence ID" value="NZ_FORT01000012.1"/>
</dbReference>
<proteinExistence type="predicted"/>